<evidence type="ECO:0000313" key="12">
    <source>
        <dbReference type="Ensembl" id="ENSBIXP00000035374.1"/>
    </source>
</evidence>
<evidence type="ECO:0000256" key="3">
    <source>
        <dbReference type="ARBA" id="ARBA00022692"/>
    </source>
</evidence>
<dbReference type="Proteomes" id="UP000314981">
    <property type="component" value="Chromosome 17"/>
</dbReference>
<reference evidence="12" key="3">
    <citation type="submission" date="2025-09" db="UniProtKB">
        <authorList>
            <consortium name="Ensembl"/>
        </authorList>
    </citation>
    <scope>IDENTIFICATION</scope>
</reference>
<feature type="transmembrane region" description="Helical" evidence="11">
    <location>
        <begin position="133"/>
        <end position="155"/>
    </location>
</feature>
<feature type="region of interest" description="Disordered" evidence="10">
    <location>
        <begin position="297"/>
        <end position="316"/>
    </location>
</feature>
<keyword evidence="8" id="KW-0739">Sodium transport</keyword>
<evidence type="ECO:0000256" key="5">
    <source>
        <dbReference type="ARBA" id="ARBA00023053"/>
    </source>
</evidence>
<sequence length="316" mass="34484">MECFVPRADAFHVFRDPVTGDVPWPGVVFGLSTISLYYWCTDQIFVQGCLAGKNLSHVKGGCVLCGFLKLLPMFSIVMPGMISRVLYTDEVACVVPSECKKYCGMQASCSPIAYPLLVVELLPSGVRGLVVSALWASLMSSLTAVYSSASAVFTMDIYPQMRPTATKKELMITGRLFVIVLLAVSVAWVPALQVAHREQLFEYMHTLLSYLTPPVAATFLLAVFCKRVTEQVGGSHRGVGGREQAPPSQGRPPPALPCTGQSAWGPPARLSSRRRALCCWPLQEDAFLLRDVRRSGGCSAQAPTTFPSRRPSLHHM</sequence>
<dbReference type="InterPro" id="IPR038377">
    <property type="entry name" value="Na/Glc_symporter_sf"/>
</dbReference>
<evidence type="ECO:0000256" key="9">
    <source>
        <dbReference type="RuleBase" id="RU362091"/>
    </source>
</evidence>
<dbReference type="Pfam" id="PF00474">
    <property type="entry name" value="SSF"/>
    <property type="match status" value="1"/>
</dbReference>
<keyword evidence="4 11" id="KW-1133">Transmembrane helix</keyword>
<feature type="transmembrane region" description="Helical" evidence="11">
    <location>
        <begin position="22"/>
        <end position="40"/>
    </location>
</feature>
<evidence type="ECO:0000256" key="6">
    <source>
        <dbReference type="ARBA" id="ARBA00023065"/>
    </source>
</evidence>
<feature type="region of interest" description="Disordered" evidence="10">
    <location>
        <begin position="233"/>
        <end position="262"/>
    </location>
</feature>
<keyword evidence="5" id="KW-0915">Sodium</keyword>
<reference evidence="12 13" key="1">
    <citation type="submission" date="2018-11" db="EMBL/GenBank/DDBJ databases">
        <title>Haplotype-resolved cattle genomes.</title>
        <authorList>
            <person name="Low W.Y."/>
            <person name="Tearle R."/>
            <person name="Bickhart D.M."/>
            <person name="Rosen B.D."/>
            <person name="Koren S."/>
            <person name="Rhie A."/>
            <person name="Hiendleder S."/>
            <person name="Phillippy A.M."/>
            <person name="Smith T.P.L."/>
            <person name="Williams J.L."/>
        </authorList>
    </citation>
    <scope>NUCLEOTIDE SEQUENCE [LARGE SCALE GENOMIC DNA]</scope>
</reference>
<comment type="subcellular location">
    <subcellularLocation>
        <location evidence="1">Membrane</location>
        <topology evidence="1">Multi-pass membrane protein</topology>
    </subcellularLocation>
</comment>
<organism evidence="12 13">
    <name type="scientific">Bos indicus x Bos taurus</name>
    <name type="common">Hybrid cattle</name>
    <dbReference type="NCBI Taxonomy" id="30522"/>
    <lineage>
        <taxon>Eukaryota</taxon>
        <taxon>Metazoa</taxon>
        <taxon>Chordata</taxon>
        <taxon>Craniata</taxon>
        <taxon>Vertebrata</taxon>
        <taxon>Euteleostomi</taxon>
        <taxon>Mammalia</taxon>
        <taxon>Eutheria</taxon>
        <taxon>Laurasiatheria</taxon>
        <taxon>Artiodactyla</taxon>
        <taxon>Ruminantia</taxon>
        <taxon>Pecora</taxon>
        <taxon>Bovidae</taxon>
        <taxon>Bovinae</taxon>
        <taxon>Bos</taxon>
    </lineage>
</organism>
<keyword evidence="3 11" id="KW-0812">Transmembrane</keyword>
<dbReference type="PANTHER" id="PTHR11819:SF110">
    <property type="entry name" value="GENE 5134-RELATED"/>
    <property type="match status" value="1"/>
</dbReference>
<dbReference type="Ensembl" id="ENSBIXT00000024397.1">
    <property type="protein sequence ID" value="ENSBIXP00000035374.1"/>
    <property type="gene ID" value="ENSBIXG00000018617.1"/>
</dbReference>
<evidence type="ECO:0000256" key="4">
    <source>
        <dbReference type="ARBA" id="ARBA00022989"/>
    </source>
</evidence>
<keyword evidence="13" id="KW-1185">Reference proteome</keyword>
<evidence type="ECO:0000256" key="10">
    <source>
        <dbReference type="SAM" id="MobiDB-lite"/>
    </source>
</evidence>
<feature type="transmembrane region" description="Helical" evidence="11">
    <location>
        <begin position="207"/>
        <end position="225"/>
    </location>
</feature>
<feature type="transmembrane region" description="Helical" evidence="11">
    <location>
        <begin position="176"/>
        <end position="195"/>
    </location>
</feature>
<keyword evidence="8" id="KW-0813">Transport</keyword>
<evidence type="ECO:0000256" key="7">
    <source>
        <dbReference type="ARBA" id="ARBA00023136"/>
    </source>
</evidence>
<dbReference type="GO" id="GO:0005886">
    <property type="term" value="C:plasma membrane"/>
    <property type="evidence" value="ECO:0007669"/>
    <property type="project" value="TreeGrafter"/>
</dbReference>
<dbReference type="PANTHER" id="PTHR11819">
    <property type="entry name" value="SOLUTE CARRIER FAMILY 5"/>
    <property type="match status" value="1"/>
</dbReference>
<evidence type="ECO:0000256" key="1">
    <source>
        <dbReference type="ARBA" id="ARBA00004141"/>
    </source>
</evidence>
<dbReference type="InterPro" id="IPR001734">
    <property type="entry name" value="Na/solute_symporter"/>
</dbReference>
<evidence type="ECO:0000256" key="2">
    <source>
        <dbReference type="ARBA" id="ARBA00006434"/>
    </source>
</evidence>
<keyword evidence="6" id="KW-0406">Ion transport</keyword>
<evidence type="ECO:0000313" key="13">
    <source>
        <dbReference type="Proteomes" id="UP000314981"/>
    </source>
</evidence>
<feature type="transmembrane region" description="Helical" evidence="11">
    <location>
        <begin position="61"/>
        <end position="82"/>
    </location>
</feature>
<accession>A0A4W2EKS4</accession>
<dbReference type="GO" id="GO:0005412">
    <property type="term" value="F:D-glucose:sodium symporter activity"/>
    <property type="evidence" value="ECO:0007669"/>
    <property type="project" value="TreeGrafter"/>
</dbReference>
<keyword evidence="7 11" id="KW-0472">Membrane</keyword>
<reference evidence="12" key="2">
    <citation type="submission" date="2025-08" db="UniProtKB">
        <authorList>
            <consortium name="Ensembl"/>
        </authorList>
    </citation>
    <scope>IDENTIFICATION</scope>
</reference>
<dbReference type="PROSITE" id="PS50283">
    <property type="entry name" value="NA_SOLUT_SYMP_3"/>
    <property type="match status" value="1"/>
</dbReference>
<dbReference type="STRING" id="30522.A0A4W2EKS4"/>
<protein>
    <submittedName>
        <fullName evidence="12">Uncharacterized protein</fullName>
    </submittedName>
</protein>
<dbReference type="AlphaFoldDB" id="A0A4W2EKS4"/>
<comment type="similarity">
    <text evidence="2 9">Belongs to the sodium:solute symporter (SSF) (TC 2.A.21) family.</text>
</comment>
<dbReference type="Gene3D" id="1.20.1730.10">
    <property type="entry name" value="Sodium/glucose cotransporter"/>
    <property type="match status" value="1"/>
</dbReference>
<dbReference type="NCBIfam" id="TIGR00813">
    <property type="entry name" value="sss"/>
    <property type="match status" value="1"/>
</dbReference>
<evidence type="ECO:0000256" key="11">
    <source>
        <dbReference type="SAM" id="Phobius"/>
    </source>
</evidence>
<proteinExistence type="inferred from homology"/>
<evidence type="ECO:0000256" key="8">
    <source>
        <dbReference type="ARBA" id="ARBA00023201"/>
    </source>
</evidence>
<name>A0A4W2EKS4_BOBOX</name>